<protein>
    <submittedName>
        <fullName evidence="2">Uncharacterized protein</fullName>
    </submittedName>
</protein>
<name>A0A5C3QQY9_9AGAR</name>
<keyword evidence="3" id="KW-1185">Reference proteome</keyword>
<evidence type="ECO:0000313" key="2">
    <source>
        <dbReference type="EMBL" id="TFL02699.1"/>
    </source>
</evidence>
<feature type="region of interest" description="Disordered" evidence="1">
    <location>
        <begin position="81"/>
        <end position="152"/>
    </location>
</feature>
<accession>A0A5C3QQY9</accession>
<dbReference type="EMBL" id="ML178822">
    <property type="protein sequence ID" value="TFL02699.1"/>
    <property type="molecule type" value="Genomic_DNA"/>
</dbReference>
<dbReference type="AlphaFoldDB" id="A0A5C3QQY9"/>
<evidence type="ECO:0000313" key="3">
    <source>
        <dbReference type="Proteomes" id="UP000305067"/>
    </source>
</evidence>
<reference evidence="2 3" key="1">
    <citation type="journal article" date="2019" name="Nat. Ecol. Evol.">
        <title>Megaphylogeny resolves global patterns of mushroom evolution.</title>
        <authorList>
            <person name="Varga T."/>
            <person name="Krizsan K."/>
            <person name="Foldi C."/>
            <person name="Dima B."/>
            <person name="Sanchez-Garcia M."/>
            <person name="Sanchez-Ramirez S."/>
            <person name="Szollosi G.J."/>
            <person name="Szarkandi J.G."/>
            <person name="Papp V."/>
            <person name="Albert L."/>
            <person name="Andreopoulos W."/>
            <person name="Angelini C."/>
            <person name="Antonin V."/>
            <person name="Barry K.W."/>
            <person name="Bougher N.L."/>
            <person name="Buchanan P."/>
            <person name="Buyck B."/>
            <person name="Bense V."/>
            <person name="Catcheside P."/>
            <person name="Chovatia M."/>
            <person name="Cooper J."/>
            <person name="Damon W."/>
            <person name="Desjardin D."/>
            <person name="Finy P."/>
            <person name="Geml J."/>
            <person name="Haridas S."/>
            <person name="Hughes K."/>
            <person name="Justo A."/>
            <person name="Karasinski D."/>
            <person name="Kautmanova I."/>
            <person name="Kiss B."/>
            <person name="Kocsube S."/>
            <person name="Kotiranta H."/>
            <person name="LaButti K.M."/>
            <person name="Lechner B.E."/>
            <person name="Liimatainen K."/>
            <person name="Lipzen A."/>
            <person name="Lukacs Z."/>
            <person name="Mihaltcheva S."/>
            <person name="Morgado L.N."/>
            <person name="Niskanen T."/>
            <person name="Noordeloos M.E."/>
            <person name="Ohm R.A."/>
            <person name="Ortiz-Santana B."/>
            <person name="Ovrebo C."/>
            <person name="Racz N."/>
            <person name="Riley R."/>
            <person name="Savchenko A."/>
            <person name="Shiryaev A."/>
            <person name="Soop K."/>
            <person name="Spirin V."/>
            <person name="Szebenyi C."/>
            <person name="Tomsovsky M."/>
            <person name="Tulloss R.E."/>
            <person name="Uehling J."/>
            <person name="Grigoriev I.V."/>
            <person name="Vagvolgyi C."/>
            <person name="Papp T."/>
            <person name="Martin F.M."/>
            <person name="Miettinen O."/>
            <person name="Hibbett D.S."/>
            <person name="Nagy L.G."/>
        </authorList>
    </citation>
    <scope>NUCLEOTIDE SEQUENCE [LARGE SCALE GENOMIC DNA]</scope>
    <source>
        <strain evidence="2 3">CBS 309.79</strain>
    </source>
</reference>
<proteinExistence type="predicted"/>
<feature type="region of interest" description="Disordered" evidence="1">
    <location>
        <begin position="1"/>
        <end position="39"/>
    </location>
</feature>
<sequence>MAARRFVVFQDTPEAPSLPASTATHPPPNVLGPTTSEKENIHPLTGRAAFASKSSTQGTKEKITVLSTKFSVEDSVLKKKKKLVASDAGEDGLPEAKKLKASLSNGVPAKTKKSTGQRTTTSARPRKPTRRNVLPSLEEGAGDEETRVDSTQASINSRCVELTVKSLADVSEAFETTSAAATSTCSVESSESGNPLNLSTSVKHRDYFAVPLTSLTVTPLTKDTPAALESKPSNSVCSGEAVVEAPAFTTPERQKIYSAFTFSSPSPASKRLSEKPQSLLDIDTIALFERLTLDFKDPM</sequence>
<organism evidence="2 3">
    <name type="scientific">Pterulicium gracile</name>
    <dbReference type="NCBI Taxonomy" id="1884261"/>
    <lineage>
        <taxon>Eukaryota</taxon>
        <taxon>Fungi</taxon>
        <taxon>Dikarya</taxon>
        <taxon>Basidiomycota</taxon>
        <taxon>Agaricomycotina</taxon>
        <taxon>Agaricomycetes</taxon>
        <taxon>Agaricomycetidae</taxon>
        <taxon>Agaricales</taxon>
        <taxon>Pleurotineae</taxon>
        <taxon>Pterulaceae</taxon>
        <taxon>Pterulicium</taxon>
    </lineage>
</organism>
<dbReference type="OrthoDB" id="3265369at2759"/>
<gene>
    <name evidence="2" type="ORF">BDV98DRAFT_566271</name>
</gene>
<dbReference type="Proteomes" id="UP000305067">
    <property type="component" value="Unassembled WGS sequence"/>
</dbReference>
<evidence type="ECO:0000256" key="1">
    <source>
        <dbReference type="SAM" id="MobiDB-lite"/>
    </source>
</evidence>